<dbReference type="Gene3D" id="3.90.76.10">
    <property type="entry name" value="Dipeptide-binding Protein, Domain 1"/>
    <property type="match status" value="1"/>
</dbReference>
<feature type="domain" description="Solute-binding protein family 5" evidence="1">
    <location>
        <begin position="100"/>
        <end position="358"/>
    </location>
</feature>
<comment type="caution">
    <text evidence="2">The sequence shown here is derived from an EMBL/GenBank/DDBJ whole genome shotgun (WGS) entry which is preliminary data.</text>
</comment>
<dbReference type="PROSITE" id="PS51257">
    <property type="entry name" value="PROKAR_LIPOPROTEIN"/>
    <property type="match status" value="1"/>
</dbReference>
<dbReference type="Pfam" id="PF00496">
    <property type="entry name" value="SBP_bac_5"/>
    <property type="match status" value="1"/>
</dbReference>
<organism evidence="2 3">
    <name type="scientific">Rhodococcus spelaei</name>
    <dbReference type="NCBI Taxonomy" id="2546320"/>
    <lineage>
        <taxon>Bacteria</taxon>
        <taxon>Bacillati</taxon>
        <taxon>Actinomycetota</taxon>
        <taxon>Actinomycetes</taxon>
        <taxon>Mycobacteriales</taxon>
        <taxon>Nocardiaceae</taxon>
        <taxon>Rhodococcus</taxon>
    </lineage>
</organism>
<dbReference type="GO" id="GO:1904680">
    <property type="term" value="F:peptide transmembrane transporter activity"/>
    <property type="evidence" value="ECO:0007669"/>
    <property type="project" value="TreeGrafter"/>
</dbReference>
<proteinExistence type="predicted"/>
<name>A0A541B225_9NOCA</name>
<dbReference type="PANTHER" id="PTHR30290:SF65">
    <property type="entry name" value="MONOACYL PHOSPHATIDYLINOSITOL TETRAMANNOSIDE-BINDING PROTEIN LPQW-RELATED"/>
    <property type="match status" value="1"/>
</dbReference>
<accession>A0A541B225</accession>
<gene>
    <name evidence="2" type="ORF">FK531_17760</name>
</gene>
<evidence type="ECO:0000313" key="2">
    <source>
        <dbReference type="EMBL" id="TQF66355.1"/>
    </source>
</evidence>
<evidence type="ECO:0000313" key="3">
    <source>
        <dbReference type="Proteomes" id="UP000316256"/>
    </source>
</evidence>
<dbReference type="AlphaFoldDB" id="A0A541B225"/>
<dbReference type="Gene3D" id="3.10.105.10">
    <property type="entry name" value="Dipeptide-binding Protein, Domain 3"/>
    <property type="match status" value="1"/>
</dbReference>
<sequence length="569" mass="58251">MRRGASRGDGGYRRTVAAGVAAIAVVAAAAGCSSKEDQVPSIGYAVDNVLTTYNANTLDGAASGARQAFSRVLTGMSYIGPEGTALSDGDFGTAVPQPGDSLTIAYKINPNAVYSDGVPVTCDDLVLAWAAGSGKFPQFASATRAGYADIDRVDCQSGSKDATVVFRPGRAFAEWLGLFGATDVMPAHVAGRVAGVPDVVGAVHSGDVDALGRIAAFWNNGWNLTPGEQLDPALFPSSGPYRADSYTEDGGLVLVANDRWWGNKPATDRIVVWPKNSDLAAKLGSGDLDVIDVGANAVDGLDPGDGYTTVTEPSRSSEQLVLGTGGVFGSADARKAFASCVPRQQLFDDLGHPGFQKSAGLGSGVLNSRIAAPDMLIYPTVSGVAGDRYLHPDVGAAAAALGGKPITVRVGYLGPDKRRADTVASIAAACAPAGITVQDAGAPGFVPSGLSTGQVDAVLGGTASAQGAAGTDSQVPPAYSLAAGNGTNYGQYHNNRVTEIADQLAVDTAPGSRLNLSTEAENILWAEMPSIPLFNEPRTTAIAKGMHAAVPNPSVSGAGWNMDRWILLR</sequence>
<dbReference type="InterPro" id="IPR000914">
    <property type="entry name" value="SBP_5_dom"/>
</dbReference>
<dbReference type="EMBL" id="VIGH01000008">
    <property type="protein sequence ID" value="TQF66355.1"/>
    <property type="molecule type" value="Genomic_DNA"/>
</dbReference>
<dbReference type="Proteomes" id="UP000316256">
    <property type="component" value="Unassembled WGS sequence"/>
</dbReference>
<dbReference type="RefSeq" id="WP_142101683.1">
    <property type="nucleotide sequence ID" value="NZ_VIGH01000008.1"/>
</dbReference>
<dbReference type="PANTHER" id="PTHR30290">
    <property type="entry name" value="PERIPLASMIC BINDING COMPONENT OF ABC TRANSPORTER"/>
    <property type="match status" value="1"/>
</dbReference>
<dbReference type="OrthoDB" id="7888869at2"/>
<evidence type="ECO:0000259" key="1">
    <source>
        <dbReference type="Pfam" id="PF00496"/>
    </source>
</evidence>
<protein>
    <submittedName>
        <fullName evidence="2">Peptide-binding protein</fullName>
    </submittedName>
</protein>
<dbReference type="Gene3D" id="3.40.190.10">
    <property type="entry name" value="Periplasmic binding protein-like II"/>
    <property type="match status" value="1"/>
</dbReference>
<keyword evidence="3" id="KW-1185">Reference proteome</keyword>
<dbReference type="GO" id="GO:0015833">
    <property type="term" value="P:peptide transport"/>
    <property type="evidence" value="ECO:0007669"/>
    <property type="project" value="TreeGrafter"/>
</dbReference>
<dbReference type="InterPro" id="IPR039424">
    <property type="entry name" value="SBP_5"/>
</dbReference>
<dbReference type="SUPFAM" id="SSF53850">
    <property type="entry name" value="Periplasmic binding protein-like II"/>
    <property type="match status" value="1"/>
</dbReference>
<reference evidence="2 3" key="1">
    <citation type="submission" date="2019-06" db="EMBL/GenBank/DDBJ databases">
        <title>Rhodococcus spaelei sp. nov., isolated from a cave.</title>
        <authorList>
            <person name="Lee S.D."/>
        </authorList>
    </citation>
    <scope>NUCLEOTIDE SEQUENCE [LARGE SCALE GENOMIC DNA]</scope>
    <source>
        <strain evidence="2 3">C9-5</strain>
    </source>
</reference>